<dbReference type="RefSeq" id="WP_184201081.1">
    <property type="nucleotide sequence ID" value="NZ_JACHGW010000004.1"/>
</dbReference>
<evidence type="ECO:0008006" key="3">
    <source>
        <dbReference type="Google" id="ProtNLM"/>
    </source>
</evidence>
<organism evidence="1 2">
    <name type="scientific">Armatimonas rosea</name>
    <dbReference type="NCBI Taxonomy" id="685828"/>
    <lineage>
        <taxon>Bacteria</taxon>
        <taxon>Bacillati</taxon>
        <taxon>Armatimonadota</taxon>
        <taxon>Armatimonadia</taxon>
        <taxon>Armatimonadales</taxon>
        <taxon>Armatimonadaceae</taxon>
        <taxon>Armatimonas</taxon>
    </lineage>
</organism>
<accession>A0A7W9STB4</accession>
<dbReference type="AlphaFoldDB" id="A0A7W9STB4"/>
<gene>
    <name evidence="1" type="ORF">HNQ39_004117</name>
</gene>
<evidence type="ECO:0000313" key="1">
    <source>
        <dbReference type="EMBL" id="MBB6052296.1"/>
    </source>
</evidence>
<evidence type="ECO:0000313" key="2">
    <source>
        <dbReference type="Proteomes" id="UP000520814"/>
    </source>
</evidence>
<sequence length="52" mass="5719">MDPLSDKPEGAAAARTLRFFRGESELRYTVIAFSTADALARWDAAMSRSNPT</sequence>
<reference evidence="1 2" key="1">
    <citation type="submission" date="2020-08" db="EMBL/GenBank/DDBJ databases">
        <title>Genomic Encyclopedia of Type Strains, Phase IV (KMG-IV): sequencing the most valuable type-strain genomes for metagenomic binning, comparative biology and taxonomic classification.</title>
        <authorList>
            <person name="Goeker M."/>
        </authorList>
    </citation>
    <scope>NUCLEOTIDE SEQUENCE [LARGE SCALE GENOMIC DNA]</scope>
    <source>
        <strain evidence="1 2">DSM 23562</strain>
    </source>
</reference>
<comment type="caution">
    <text evidence="1">The sequence shown here is derived from an EMBL/GenBank/DDBJ whole genome shotgun (WGS) entry which is preliminary data.</text>
</comment>
<proteinExistence type="predicted"/>
<name>A0A7W9STB4_ARMRO</name>
<protein>
    <recommendedName>
        <fullName evidence="3">PH domain-containing protein</fullName>
    </recommendedName>
</protein>
<dbReference type="Proteomes" id="UP000520814">
    <property type="component" value="Unassembled WGS sequence"/>
</dbReference>
<keyword evidence="2" id="KW-1185">Reference proteome</keyword>
<dbReference type="EMBL" id="JACHGW010000004">
    <property type="protein sequence ID" value="MBB6052296.1"/>
    <property type="molecule type" value="Genomic_DNA"/>
</dbReference>